<organism evidence="1 2">
    <name type="scientific">Modicella reniformis</name>
    <dbReference type="NCBI Taxonomy" id="1440133"/>
    <lineage>
        <taxon>Eukaryota</taxon>
        <taxon>Fungi</taxon>
        <taxon>Fungi incertae sedis</taxon>
        <taxon>Mucoromycota</taxon>
        <taxon>Mortierellomycotina</taxon>
        <taxon>Mortierellomycetes</taxon>
        <taxon>Mortierellales</taxon>
        <taxon>Mortierellaceae</taxon>
        <taxon>Modicella</taxon>
    </lineage>
</organism>
<evidence type="ECO:0000313" key="1">
    <source>
        <dbReference type="EMBL" id="KAF9939320.1"/>
    </source>
</evidence>
<name>A0A9P6LTF9_9FUNG</name>
<sequence length="469" mass="50264">MGCEFTSPDNQCYSPCVPIVKNVTQLITEVIGALEEVISNADFEDHFSPIALSPFVTLLEDTVTNLTNVGRDHDKIVAISGTVNSSVVDLTLLFKRVQYLFPPAIVDQDVPVVQMLENIIPVLQQLLDCTGVNAPDCVGLIQLFYGFEDDALGLVSEITVLIPDLTPGVVGNPMTTLIESLTKVVDSINLTLTTGDTTQLALYEEVLNGLIGTVSGNIGAFDTSADIMTLLYESAQDALQCVGVNTTQFSDVCTAFKARMNGVLHDIIKFIQNNVRAIPVIGSLIVNPLIAVFNAIVTDHQEQPSVAISETLAMLDGLTALMDVTAPGNLNNPIREYLTNIHDITTIPAGCDVEDPIPCIGTATIAKILANSALDVVNRIPSTGEEQKKVLPDLIKGLISAIASGSVTAIQDAYDQLRPPVEELESILGTNDVVKPFRFLLDMTKKLLDCLASNPDTDLTTPFPVSTSV</sequence>
<reference evidence="1" key="1">
    <citation type="journal article" date="2020" name="Fungal Divers.">
        <title>Resolving the Mortierellaceae phylogeny through synthesis of multi-gene phylogenetics and phylogenomics.</title>
        <authorList>
            <person name="Vandepol N."/>
            <person name="Liber J."/>
            <person name="Desiro A."/>
            <person name="Na H."/>
            <person name="Kennedy M."/>
            <person name="Barry K."/>
            <person name="Grigoriev I.V."/>
            <person name="Miller A.N."/>
            <person name="O'Donnell K."/>
            <person name="Stajich J.E."/>
            <person name="Bonito G."/>
        </authorList>
    </citation>
    <scope>NUCLEOTIDE SEQUENCE</scope>
    <source>
        <strain evidence="1">MES-2147</strain>
    </source>
</reference>
<gene>
    <name evidence="1" type="ORF">BGZ65_010814</name>
</gene>
<comment type="caution">
    <text evidence="1">The sequence shown here is derived from an EMBL/GenBank/DDBJ whole genome shotgun (WGS) entry which is preliminary data.</text>
</comment>
<accession>A0A9P6LTF9</accession>
<proteinExistence type="predicted"/>
<evidence type="ECO:0000313" key="2">
    <source>
        <dbReference type="Proteomes" id="UP000749646"/>
    </source>
</evidence>
<protein>
    <submittedName>
        <fullName evidence="1">Uncharacterized protein</fullName>
    </submittedName>
</protein>
<keyword evidence="2" id="KW-1185">Reference proteome</keyword>
<dbReference type="Proteomes" id="UP000749646">
    <property type="component" value="Unassembled WGS sequence"/>
</dbReference>
<dbReference type="OrthoDB" id="2430521at2759"/>
<dbReference type="AlphaFoldDB" id="A0A9P6LTF9"/>
<dbReference type="EMBL" id="JAAAHW010009537">
    <property type="protein sequence ID" value="KAF9939320.1"/>
    <property type="molecule type" value="Genomic_DNA"/>
</dbReference>